<organism evidence="1 2">
    <name type="scientific">Rhodomicrobium udaipurense</name>
    <dbReference type="NCBI Taxonomy" id="1202716"/>
    <lineage>
        <taxon>Bacteria</taxon>
        <taxon>Pseudomonadati</taxon>
        <taxon>Pseudomonadota</taxon>
        <taxon>Alphaproteobacteria</taxon>
        <taxon>Hyphomicrobiales</taxon>
        <taxon>Hyphomicrobiaceae</taxon>
        <taxon>Rhodomicrobium</taxon>
    </lineage>
</organism>
<protein>
    <submittedName>
        <fullName evidence="1">Uncharacterized protein</fullName>
    </submittedName>
</protein>
<dbReference type="Proteomes" id="UP000623250">
    <property type="component" value="Unassembled WGS sequence"/>
</dbReference>
<gene>
    <name evidence="1" type="ORF">JDN41_05955</name>
</gene>
<evidence type="ECO:0000313" key="1">
    <source>
        <dbReference type="EMBL" id="MBJ7543100.1"/>
    </source>
</evidence>
<dbReference type="RefSeq" id="WP_041787528.1">
    <property type="nucleotide sequence ID" value="NZ_JAEMUK010000011.1"/>
</dbReference>
<evidence type="ECO:0000313" key="2">
    <source>
        <dbReference type="Proteomes" id="UP000623250"/>
    </source>
</evidence>
<proteinExistence type="predicted"/>
<dbReference type="AlphaFoldDB" id="A0A8I1KGU8"/>
<reference evidence="1 2" key="1">
    <citation type="submission" date="2020-12" db="EMBL/GenBank/DDBJ databases">
        <title>Revised draft genomes of Rhodomicrobium vannielii ATCC 17100 and Rhodomicrobium udaipurense JA643.</title>
        <authorList>
            <person name="Conners E.M."/>
            <person name="Davenport E.J."/>
            <person name="Bose A."/>
        </authorList>
    </citation>
    <scope>NUCLEOTIDE SEQUENCE [LARGE SCALE GENOMIC DNA]</scope>
    <source>
        <strain evidence="1 2">JA643</strain>
    </source>
</reference>
<comment type="caution">
    <text evidence="1">The sequence shown here is derived from an EMBL/GenBank/DDBJ whole genome shotgun (WGS) entry which is preliminary data.</text>
</comment>
<keyword evidence="2" id="KW-1185">Reference proteome</keyword>
<sequence>MSQVFAVALGALMLVFALRWFRREADRVEAAIRRTDRRIRRAARPVVTTPLMFDAAAGVYRPAD</sequence>
<name>A0A8I1KGU8_9HYPH</name>
<accession>A0A8I1KGU8</accession>
<dbReference type="EMBL" id="JAEMUK010000011">
    <property type="protein sequence ID" value="MBJ7543100.1"/>
    <property type="molecule type" value="Genomic_DNA"/>
</dbReference>